<evidence type="ECO:0000313" key="1">
    <source>
        <dbReference type="EMBL" id="JAE25082.1"/>
    </source>
</evidence>
<accession>A0A0A9GKS9</accession>
<reference evidence="1" key="2">
    <citation type="journal article" date="2015" name="Data Brief">
        <title>Shoot transcriptome of the giant reed, Arundo donax.</title>
        <authorList>
            <person name="Barrero R.A."/>
            <person name="Guerrero F.D."/>
            <person name="Moolhuijzen P."/>
            <person name="Goolsby J.A."/>
            <person name="Tidwell J."/>
            <person name="Bellgard S.E."/>
            <person name="Bellgard M.I."/>
        </authorList>
    </citation>
    <scope>NUCLEOTIDE SEQUENCE</scope>
    <source>
        <tissue evidence="1">Shoot tissue taken approximately 20 cm above the soil surface</tissue>
    </source>
</reference>
<organism evidence="1">
    <name type="scientific">Arundo donax</name>
    <name type="common">Giant reed</name>
    <name type="synonym">Donax arundinaceus</name>
    <dbReference type="NCBI Taxonomy" id="35708"/>
    <lineage>
        <taxon>Eukaryota</taxon>
        <taxon>Viridiplantae</taxon>
        <taxon>Streptophyta</taxon>
        <taxon>Embryophyta</taxon>
        <taxon>Tracheophyta</taxon>
        <taxon>Spermatophyta</taxon>
        <taxon>Magnoliopsida</taxon>
        <taxon>Liliopsida</taxon>
        <taxon>Poales</taxon>
        <taxon>Poaceae</taxon>
        <taxon>PACMAD clade</taxon>
        <taxon>Arundinoideae</taxon>
        <taxon>Arundineae</taxon>
        <taxon>Arundo</taxon>
    </lineage>
</organism>
<name>A0A0A9GKS9_ARUDO</name>
<reference evidence="1" key="1">
    <citation type="submission" date="2014-09" db="EMBL/GenBank/DDBJ databases">
        <authorList>
            <person name="Magalhaes I.L.F."/>
            <person name="Oliveira U."/>
            <person name="Santos F.R."/>
            <person name="Vidigal T.H.D.A."/>
            <person name="Brescovit A.D."/>
            <person name="Santos A.J."/>
        </authorList>
    </citation>
    <scope>NUCLEOTIDE SEQUENCE</scope>
    <source>
        <tissue evidence="1">Shoot tissue taken approximately 20 cm above the soil surface</tissue>
    </source>
</reference>
<dbReference type="AlphaFoldDB" id="A0A0A9GKS9"/>
<sequence>MVGLMTGCRRMCCAALRFVFAPVWDPKDRFLKFATRC</sequence>
<proteinExistence type="predicted"/>
<dbReference type="EMBL" id="GBRH01172814">
    <property type="protein sequence ID" value="JAE25082.1"/>
    <property type="molecule type" value="Transcribed_RNA"/>
</dbReference>
<protein>
    <submittedName>
        <fullName evidence="1">Uncharacterized protein</fullName>
    </submittedName>
</protein>